<evidence type="ECO:0000313" key="2">
    <source>
        <dbReference type="EMBL" id="GAC40674.1"/>
    </source>
</evidence>
<dbReference type="Proteomes" id="UP000029453">
    <property type="component" value="Unassembled WGS sequence"/>
</dbReference>
<dbReference type="InterPro" id="IPR003776">
    <property type="entry name" value="YcaO-like_dom"/>
</dbReference>
<accession>M9LXD8</accession>
<dbReference type="Pfam" id="PF02624">
    <property type="entry name" value="YcaO"/>
    <property type="match status" value="1"/>
</dbReference>
<sequence>MLQDFPIGKVSIFKQEKIFKYKEVYVSRIEADILGKNEFGIGRNLSSAAAQQIAKLEILERLSLNANIGKVSSSNAKISELQNGLNPLKFDPTIQFSNDKKYDWVKGVHLNSSCTVFIPSQLIFLDGLSSQVRQFLCKGFVSGLPAQTFSWSMIDQVKSFLQNLICNLGEIRPFGEELSQQAIG</sequence>
<feature type="domain" description="YcaO" evidence="1">
    <location>
        <begin position="42"/>
        <end position="130"/>
    </location>
</feature>
<comment type="caution">
    <text evidence="2">The sequence shown here is derived from an EMBL/GenBank/DDBJ whole genome shotgun (WGS) entry which is preliminary data.</text>
</comment>
<name>M9LXD8_PAEPP</name>
<feature type="non-terminal residue" evidence="2">
    <location>
        <position position="184"/>
    </location>
</feature>
<evidence type="ECO:0000259" key="1">
    <source>
        <dbReference type="Pfam" id="PF02624"/>
    </source>
</evidence>
<keyword evidence="3" id="KW-1185">Reference proteome</keyword>
<reference evidence="2 3" key="1">
    <citation type="submission" date="2012-10" db="EMBL/GenBank/DDBJ databases">
        <title>Draft Genome Sequence of Paenibacillus popilliae ATCC 14706T.</title>
        <authorList>
            <person name="Iiyama K."/>
            <person name="Mori K."/>
            <person name="Mon H."/>
            <person name="Chieda Y."/>
            <person name="Lee J.M."/>
            <person name="Kusakabe T."/>
            <person name="Tashiro K."/>
            <person name="Asano S."/>
            <person name="Yasunaga-Aoki C."/>
            <person name="Shimizu S."/>
        </authorList>
    </citation>
    <scope>NUCLEOTIDE SEQUENCE [LARGE SCALE GENOMIC DNA]</scope>
    <source>
        <strain evidence="2 3">ATCC 14706</strain>
    </source>
</reference>
<evidence type="ECO:0000313" key="3">
    <source>
        <dbReference type="Proteomes" id="UP000029453"/>
    </source>
</evidence>
<dbReference type="EMBL" id="BALG01000001">
    <property type="protein sequence ID" value="GAC40674.1"/>
    <property type="molecule type" value="Genomic_DNA"/>
</dbReference>
<dbReference type="AlphaFoldDB" id="M9LXD8"/>
<gene>
    <name evidence="2" type="ORF">PPOP_0001</name>
</gene>
<organism evidence="2 3">
    <name type="scientific">Paenibacillus popilliae ATCC 14706</name>
    <dbReference type="NCBI Taxonomy" id="1212764"/>
    <lineage>
        <taxon>Bacteria</taxon>
        <taxon>Bacillati</taxon>
        <taxon>Bacillota</taxon>
        <taxon>Bacilli</taxon>
        <taxon>Bacillales</taxon>
        <taxon>Paenibacillaceae</taxon>
        <taxon>Paenibacillus</taxon>
    </lineage>
</organism>
<protein>
    <submittedName>
        <fullName evidence="2">Predicted acid phosphatase</fullName>
    </submittedName>
</protein>
<proteinExistence type="predicted"/>